<dbReference type="GO" id="GO:0030246">
    <property type="term" value="F:carbohydrate binding"/>
    <property type="evidence" value="ECO:0007669"/>
    <property type="project" value="TreeGrafter"/>
</dbReference>
<keyword evidence="4" id="KW-1185">Reference proteome</keyword>
<dbReference type="PANTHER" id="PTHR10066">
    <property type="entry name" value="BETA-GLUCURONIDASE"/>
    <property type="match status" value="1"/>
</dbReference>
<protein>
    <submittedName>
        <fullName evidence="3">Beta-glucuronidase</fullName>
    </submittedName>
</protein>
<comment type="similarity">
    <text evidence="1">Belongs to the glycosyl hydrolase 2 family.</text>
</comment>
<reference evidence="3 4" key="1">
    <citation type="submission" date="2018-05" db="EMBL/GenBank/DDBJ databases">
        <title>The Hungate 1000. A catalogue of reference genomes from the rumen microbiome.</title>
        <authorList>
            <person name="Kelly W."/>
        </authorList>
    </citation>
    <scope>NUCLEOTIDE SEQUENCE [LARGE SCALE GENOMIC DNA]</scope>
    <source>
        <strain evidence="3 4">NLAE-zl-C242</strain>
    </source>
</reference>
<dbReference type="InterPro" id="IPR017853">
    <property type="entry name" value="GH"/>
</dbReference>
<dbReference type="Gene3D" id="3.20.20.80">
    <property type="entry name" value="Glycosidases"/>
    <property type="match status" value="1"/>
</dbReference>
<evidence type="ECO:0000256" key="1">
    <source>
        <dbReference type="ARBA" id="ARBA00007401"/>
    </source>
</evidence>
<organism evidence="3 4">
    <name type="scientific">Faecalicatena orotica</name>
    <dbReference type="NCBI Taxonomy" id="1544"/>
    <lineage>
        <taxon>Bacteria</taxon>
        <taxon>Bacillati</taxon>
        <taxon>Bacillota</taxon>
        <taxon>Clostridia</taxon>
        <taxon>Lachnospirales</taxon>
        <taxon>Lachnospiraceae</taxon>
        <taxon>Faecalicatena</taxon>
    </lineage>
</organism>
<dbReference type="EMBL" id="QGDL01000017">
    <property type="protein sequence ID" value="PWJ22743.1"/>
    <property type="molecule type" value="Genomic_DNA"/>
</dbReference>
<accession>A0A2Y9BL61</accession>
<evidence type="ECO:0000259" key="2">
    <source>
        <dbReference type="Pfam" id="PF02836"/>
    </source>
</evidence>
<dbReference type="PANTHER" id="PTHR10066:SF67">
    <property type="entry name" value="BETA-GLUCURONIDASE"/>
    <property type="match status" value="1"/>
</dbReference>
<dbReference type="AlphaFoldDB" id="A0A2Y9BL61"/>
<comment type="caution">
    <text evidence="3">The sequence shown here is derived from an EMBL/GenBank/DDBJ whole genome shotgun (WGS) entry which is preliminary data.</text>
</comment>
<sequence length="94" mass="10949">MWVFGNTVDTVAGLHHATANMFTEEYQVEYYQMMNGVLDAYDFVVGEQAWNFADFATIQGTLRVDGNKKGMFTRDRRPKLAAHYFKQRWGQMLD</sequence>
<dbReference type="Pfam" id="PF02836">
    <property type="entry name" value="Glyco_hydro_2_C"/>
    <property type="match status" value="1"/>
</dbReference>
<dbReference type="GO" id="GO:0019391">
    <property type="term" value="P:glucuronoside catabolic process"/>
    <property type="evidence" value="ECO:0007669"/>
    <property type="project" value="TreeGrafter"/>
</dbReference>
<feature type="domain" description="Glycoside hydrolase family 2 catalytic" evidence="2">
    <location>
        <begin position="9"/>
        <end position="92"/>
    </location>
</feature>
<evidence type="ECO:0000313" key="4">
    <source>
        <dbReference type="Proteomes" id="UP000245845"/>
    </source>
</evidence>
<dbReference type="SUPFAM" id="SSF51445">
    <property type="entry name" value="(Trans)glycosidases"/>
    <property type="match status" value="1"/>
</dbReference>
<name>A0A2Y9BL61_9FIRM</name>
<evidence type="ECO:0000313" key="3">
    <source>
        <dbReference type="EMBL" id="PWJ22743.1"/>
    </source>
</evidence>
<dbReference type="InterPro" id="IPR006103">
    <property type="entry name" value="Glyco_hydro_2_cat"/>
</dbReference>
<proteinExistence type="inferred from homology"/>
<gene>
    <name evidence="3" type="ORF">A8806_11783</name>
</gene>
<dbReference type="GO" id="GO:0005975">
    <property type="term" value="P:carbohydrate metabolic process"/>
    <property type="evidence" value="ECO:0007669"/>
    <property type="project" value="InterPro"/>
</dbReference>
<dbReference type="Proteomes" id="UP000245845">
    <property type="component" value="Unassembled WGS sequence"/>
</dbReference>
<dbReference type="GO" id="GO:0004566">
    <property type="term" value="F:beta-glucuronidase activity"/>
    <property type="evidence" value="ECO:0007669"/>
    <property type="project" value="TreeGrafter"/>
</dbReference>